<dbReference type="Gene3D" id="3.90.190.10">
    <property type="entry name" value="Protein tyrosine phosphatase superfamily"/>
    <property type="match status" value="1"/>
</dbReference>
<proteinExistence type="predicted"/>
<evidence type="ECO:0000313" key="3">
    <source>
        <dbReference type="Proteomes" id="UP000257055"/>
    </source>
</evidence>
<feature type="domain" description="Tyrosine specific protein phosphatases" evidence="1">
    <location>
        <begin position="93"/>
        <end position="165"/>
    </location>
</feature>
<organism evidence="2 3">
    <name type="scientific">Listeria kieliensis</name>
    <dbReference type="NCBI Taxonomy" id="1621700"/>
    <lineage>
        <taxon>Bacteria</taxon>
        <taxon>Bacillati</taxon>
        <taxon>Bacillota</taxon>
        <taxon>Bacilli</taxon>
        <taxon>Bacillales</taxon>
        <taxon>Listeriaceae</taxon>
        <taxon>Listeria</taxon>
    </lineage>
</organism>
<dbReference type="PROSITE" id="PS50056">
    <property type="entry name" value="TYR_PHOSPHATASE_2"/>
    <property type="match status" value="1"/>
</dbReference>
<keyword evidence="3" id="KW-1185">Reference proteome</keyword>
<dbReference type="Proteomes" id="UP000257055">
    <property type="component" value="Unassembled WGS sequence"/>
</dbReference>
<dbReference type="SUPFAM" id="SSF52799">
    <property type="entry name" value="(Phosphotyrosine protein) phosphatases II"/>
    <property type="match status" value="1"/>
</dbReference>
<evidence type="ECO:0000313" key="2">
    <source>
        <dbReference type="EMBL" id="RDX02188.1"/>
    </source>
</evidence>
<gene>
    <name evidence="2" type="ORF">UR08_01245</name>
</gene>
<sequence>MANYINKEKRAIDFDPFELPVIALPEVIAVSFEPKTERALLIRIADQGKDFAKLKHLESYQDILEIHFNDINEADDYWGLSQKEKEEMKLFNERHAEIIYDFIDRNPDHGQIVVHCNAGISRSSAVAMGIAEHYHDKDTLQKLREIKRYLPNPRVLAIMRGEKYLPED</sequence>
<dbReference type="InterPro" id="IPR016130">
    <property type="entry name" value="Tyr_Pase_AS"/>
</dbReference>
<dbReference type="AlphaFoldDB" id="A0A3D8TT47"/>
<accession>A0A3D8TT47</accession>
<dbReference type="RefSeq" id="WP_115751859.1">
    <property type="nucleotide sequence ID" value="NZ_LARY01000001.1"/>
</dbReference>
<protein>
    <recommendedName>
        <fullName evidence="1">Tyrosine specific protein phosphatases domain-containing protein</fullName>
    </recommendedName>
</protein>
<evidence type="ECO:0000259" key="1">
    <source>
        <dbReference type="PROSITE" id="PS50056"/>
    </source>
</evidence>
<name>A0A3D8TT47_9LIST</name>
<dbReference type="InterPro" id="IPR000387">
    <property type="entry name" value="Tyr_Pase_dom"/>
</dbReference>
<comment type="caution">
    <text evidence="2">The sequence shown here is derived from an EMBL/GenBank/DDBJ whole genome shotgun (WGS) entry which is preliminary data.</text>
</comment>
<dbReference type="PROSITE" id="PS00383">
    <property type="entry name" value="TYR_PHOSPHATASE_1"/>
    <property type="match status" value="1"/>
</dbReference>
<dbReference type="EMBL" id="LARY01000001">
    <property type="protein sequence ID" value="RDX02188.1"/>
    <property type="molecule type" value="Genomic_DNA"/>
</dbReference>
<reference evidence="3" key="1">
    <citation type="submission" date="2015-04" db="EMBL/GenBank/DDBJ databases">
        <authorList>
            <person name="Schardt J."/>
            <person name="Mueller-Herbst S."/>
            <person name="Scherer S."/>
            <person name="Huptas C."/>
        </authorList>
    </citation>
    <scope>NUCLEOTIDE SEQUENCE [LARGE SCALE GENOMIC DNA]</scope>
    <source>
        <strain evidence="3">Kiel-L1</strain>
    </source>
</reference>
<dbReference type="InterPro" id="IPR029021">
    <property type="entry name" value="Prot-tyrosine_phosphatase-like"/>
</dbReference>